<accession>V6IG80</accession>
<organism evidence="2 3">
    <name type="scientific">Leptospira alexanderi serovar Manhao 3 str. L 60</name>
    <dbReference type="NCBI Taxonomy" id="1049759"/>
    <lineage>
        <taxon>Bacteria</taxon>
        <taxon>Pseudomonadati</taxon>
        <taxon>Spirochaetota</taxon>
        <taxon>Spirochaetia</taxon>
        <taxon>Leptospirales</taxon>
        <taxon>Leptospiraceae</taxon>
        <taxon>Leptospira</taxon>
    </lineage>
</organism>
<name>V6IG80_9LEPT</name>
<reference evidence="2" key="1">
    <citation type="submission" date="2013-05" db="EMBL/GenBank/DDBJ databases">
        <authorList>
            <person name="Harkins D.M."/>
            <person name="Durkin A.S."/>
            <person name="Brinkac L.M."/>
            <person name="Haft D.H."/>
            <person name="Selengut J.D."/>
            <person name="Sanka R."/>
            <person name="DePew J."/>
            <person name="Purushe J."/>
            <person name="Hartskeerl R.A."/>
            <person name="Ahmed A."/>
            <person name="van der Linden H."/>
            <person name="Goris M.G.A."/>
            <person name="Vinetz J.M."/>
            <person name="Sutton G.G."/>
            <person name="Nierman W.C."/>
            <person name="Fouts D.E."/>
        </authorList>
    </citation>
    <scope>NUCLEOTIDE SEQUENCE [LARGE SCALE GENOMIC DNA]</scope>
    <source>
        <strain evidence="2">L 60</strain>
    </source>
</reference>
<feature type="domain" description="DUF4365" evidence="1">
    <location>
        <begin position="15"/>
        <end position="134"/>
    </location>
</feature>
<dbReference type="InterPro" id="IPR025375">
    <property type="entry name" value="DUF4365"/>
</dbReference>
<evidence type="ECO:0000313" key="2">
    <source>
        <dbReference type="EMBL" id="EQA64608.1"/>
    </source>
</evidence>
<sequence length="576" mass="67365">MQPKPYSNTDTAETESITIFRSKLDHRYIKIDLKERDKYPNIDGYLEIVNEKQIPIGKLELQVKTIQNDPYYYIDSSSLGYVKHVATLPVLLILVNRQESKVYWLQLIDEIGIKTEGGNYKIVLNDINTITDSSDHIQVWTNISKDYKRRVVNYPLLEDLIKANLGTIPIENIGKNKLIYLQKFIDYINTYLDREFKVVKEIIFPRIWKLGIAIESFDGNLSIGLYGIQFGEADSTLIKSLKRNEFKGIPSGKFKSIFYTFKHPENPEELANSKLKDFFNQALKIEAFPLGIKEVTNEYLASVVDQYHFAFGFPEKLNEYKVSEIQYGINNYLFNWTYLAYSKINYPTHLDYIDISIVSVFTDEFSKKKIIEEVKSTSPKYAPYNFYTKDFSIFHLLEALDILQSENIEIVRNITPTPDSDRLRDVQSNLIYYAYTEEEIETKIKSQFVQANYYFEEYVRKYGLPQQFIESKEKLVTLISPIIKLNDDFPFVGVYQLIVEPEAQLEIPKYKFVKITEDDIEMALKESRKIELDGVLYKIHAYGWTVDIPIFNPMPIRSFILEKLKEASEKYFKGLV</sequence>
<dbReference type="Proteomes" id="UP000018747">
    <property type="component" value="Unassembled WGS sequence"/>
</dbReference>
<dbReference type="OrthoDB" id="1490923at2"/>
<comment type="caution">
    <text evidence="2">The sequence shown here is derived from an EMBL/GenBank/DDBJ whole genome shotgun (WGS) entry which is preliminary data.</text>
</comment>
<evidence type="ECO:0000313" key="3">
    <source>
        <dbReference type="Proteomes" id="UP000018747"/>
    </source>
</evidence>
<proteinExistence type="predicted"/>
<keyword evidence="3" id="KW-1185">Reference proteome</keyword>
<dbReference type="EMBL" id="AHMT02000003">
    <property type="protein sequence ID" value="EQA64608.1"/>
    <property type="molecule type" value="Genomic_DNA"/>
</dbReference>
<gene>
    <name evidence="2" type="ORF">LEP1GSC062_3565</name>
</gene>
<evidence type="ECO:0000259" key="1">
    <source>
        <dbReference type="Pfam" id="PF14280"/>
    </source>
</evidence>
<dbReference type="RefSeq" id="WP_010577932.1">
    <property type="nucleotide sequence ID" value="NZ_AHMT02000003.1"/>
</dbReference>
<dbReference type="AlphaFoldDB" id="V6IG80"/>
<dbReference type="Pfam" id="PF14280">
    <property type="entry name" value="DUF4365"/>
    <property type="match status" value="1"/>
</dbReference>
<protein>
    <submittedName>
        <fullName evidence="2">PF14280 domain protein</fullName>
    </submittedName>
</protein>